<dbReference type="PROSITE" id="PS01230">
    <property type="entry name" value="TRMA_1"/>
    <property type="match status" value="1"/>
</dbReference>
<evidence type="ECO:0000256" key="3">
    <source>
        <dbReference type="ARBA" id="ARBA00022691"/>
    </source>
</evidence>
<comment type="caution">
    <text evidence="7">The sequence shown here is derived from an EMBL/GenBank/DDBJ whole genome shotgun (WGS) entry which is preliminary data.</text>
</comment>
<name>A0A3D8IT42_9HELI</name>
<feature type="binding site" evidence="5">
    <location>
        <position position="250"/>
    </location>
    <ligand>
        <name>S-adenosyl-L-methionine</name>
        <dbReference type="ChEBI" id="CHEBI:59789"/>
    </ligand>
</feature>
<dbReference type="CDD" id="cd02440">
    <property type="entry name" value="AdoMet_MTases"/>
    <property type="match status" value="1"/>
</dbReference>
<evidence type="ECO:0000256" key="6">
    <source>
        <dbReference type="PROSITE-ProRule" id="PRU10015"/>
    </source>
</evidence>
<keyword evidence="1 5" id="KW-0489">Methyltransferase</keyword>
<feature type="binding site" evidence="5">
    <location>
        <position position="331"/>
    </location>
    <ligand>
        <name>S-adenosyl-L-methionine</name>
        <dbReference type="ChEBI" id="CHEBI:59789"/>
    </ligand>
</feature>
<feature type="active site" description="Nucleophile" evidence="5">
    <location>
        <position position="357"/>
    </location>
</feature>
<dbReference type="GO" id="GO:0000049">
    <property type="term" value="F:tRNA binding"/>
    <property type="evidence" value="ECO:0007669"/>
    <property type="project" value="TreeGrafter"/>
</dbReference>
<dbReference type="SUPFAM" id="SSF53335">
    <property type="entry name" value="S-adenosyl-L-methionine-dependent methyltransferases"/>
    <property type="match status" value="1"/>
</dbReference>
<evidence type="ECO:0000256" key="2">
    <source>
        <dbReference type="ARBA" id="ARBA00022679"/>
    </source>
</evidence>
<dbReference type="Gene3D" id="3.40.50.150">
    <property type="entry name" value="Vaccinia Virus protein VP39"/>
    <property type="match status" value="1"/>
</dbReference>
<dbReference type="InterPro" id="IPR010280">
    <property type="entry name" value="U5_MeTrfase_fam"/>
</dbReference>
<accession>A0A3D8IT42</accession>
<dbReference type="InterPro" id="IPR029063">
    <property type="entry name" value="SAM-dependent_MTases_sf"/>
</dbReference>
<dbReference type="AlphaFoldDB" id="A0A3D8IT42"/>
<feature type="binding site" evidence="5">
    <location>
        <position position="217"/>
    </location>
    <ligand>
        <name>S-adenosyl-L-methionine</name>
        <dbReference type="ChEBI" id="CHEBI:59789"/>
    </ligand>
</feature>
<reference evidence="7 8" key="1">
    <citation type="submission" date="2018-04" db="EMBL/GenBank/DDBJ databases">
        <title>Novel Campyloabacter and Helicobacter Species and Strains.</title>
        <authorList>
            <person name="Mannion A.J."/>
            <person name="Shen Z."/>
            <person name="Fox J.G."/>
        </authorList>
    </citation>
    <scope>NUCLEOTIDE SEQUENCE [LARGE SCALE GENOMIC DNA]</scope>
    <source>
        <strain evidence="7 8">MIT 12-6600</strain>
    </source>
</reference>
<dbReference type="PROSITE" id="PS51687">
    <property type="entry name" value="SAM_MT_RNA_M5U"/>
    <property type="match status" value="1"/>
</dbReference>
<keyword evidence="3 5" id="KW-0949">S-adenosyl-L-methionine</keyword>
<dbReference type="GO" id="GO:0005829">
    <property type="term" value="C:cytosol"/>
    <property type="evidence" value="ECO:0007669"/>
    <property type="project" value="TreeGrafter"/>
</dbReference>
<dbReference type="InterPro" id="IPR011869">
    <property type="entry name" value="TrmA_MeTrfase"/>
</dbReference>
<comment type="similarity">
    <text evidence="5">Belongs to the class I-like SAM-binding methyltransferase superfamily. RNA M5U methyltransferase family.</text>
</comment>
<dbReference type="PANTHER" id="PTHR47790:SF2">
    <property type="entry name" value="TRNA_TMRNA (URACIL-C(5))-METHYLTRANSFERASE"/>
    <property type="match status" value="1"/>
</dbReference>
<evidence type="ECO:0000256" key="4">
    <source>
        <dbReference type="ARBA" id="ARBA00022694"/>
    </source>
</evidence>
<dbReference type="OrthoDB" id="9804590at2"/>
<sequence>MICPHFGICGGCRAYKNYDFNTYTTEIAERILGGESSAPIVFASPKKGFRARADFRFCTYEGFYFATNAFGKNERTKITQCPILLEPIQILIKHIREILAPLSVTHTLRCKLYGCSFLSTYKACVVTFIYHKCLDTTWQEEIHTLKERLTHIIQESYADFEIHIIGRSRGQKISFGSECIIDNFGIYLDRDSKDLLEQRGINLTQCTISKKESLFSQPNPFINAKMLYFLLTTLPQVMPNSMQTDLVELYCGSGNFTIPLSQIFRRVFATEVVKDSIHTLQETIQSHNITNITLARLNAQESIAALCRQREFFRLKDVDLDSFDFGAILIDPPRSGVGDEAMLEFIARFRVIVYISCAPQTLCDDLRVLKRTHTIHTLALFEQFPYTHHIESICILTR</sequence>
<gene>
    <name evidence="7" type="ORF">CQA54_00745</name>
</gene>
<evidence type="ECO:0000256" key="1">
    <source>
        <dbReference type="ARBA" id="ARBA00022603"/>
    </source>
</evidence>
<protein>
    <submittedName>
        <fullName evidence="7">tRNA (Uridine(54)-C5)-methyltransferase TrmA</fullName>
    </submittedName>
</protein>
<dbReference type="GO" id="GO:0008033">
    <property type="term" value="P:tRNA processing"/>
    <property type="evidence" value="ECO:0007669"/>
    <property type="project" value="UniProtKB-KW"/>
</dbReference>
<dbReference type="Gene3D" id="2.40.50.1070">
    <property type="match status" value="1"/>
</dbReference>
<dbReference type="PANTHER" id="PTHR47790">
    <property type="entry name" value="TRNA/TMRNA (URACIL-C(5))-METHYLTRANSFERASE"/>
    <property type="match status" value="1"/>
</dbReference>
<evidence type="ECO:0000313" key="7">
    <source>
        <dbReference type="EMBL" id="RDU68372.1"/>
    </source>
</evidence>
<dbReference type="RefSeq" id="WP_115570328.1">
    <property type="nucleotide sequence ID" value="NZ_NXLT01000001.1"/>
</dbReference>
<dbReference type="EMBL" id="NXLT01000001">
    <property type="protein sequence ID" value="RDU68372.1"/>
    <property type="molecule type" value="Genomic_DNA"/>
</dbReference>
<dbReference type="Proteomes" id="UP000256514">
    <property type="component" value="Unassembled WGS sequence"/>
</dbReference>
<proteinExistence type="inferred from homology"/>
<keyword evidence="4" id="KW-0819">tRNA processing</keyword>
<dbReference type="GO" id="GO:0030697">
    <property type="term" value="F:tRNA (uracil(54)-C5)-methyltransferase activity, S-adenosyl methionine-dependent"/>
    <property type="evidence" value="ECO:0007669"/>
    <property type="project" value="InterPro"/>
</dbReference>
<keyword evidence="2 5" id="KW-0808">Transferase</keyword>
<organism evidence="7 8">
    <name type="scientific">Helicobacter equorum</name>
    <dbReference type="NCBI Taxonomy" id="361872"/>
    <lineage>
        <taxon>Bacteria</taxon>
        <taxon>Pseudomonadati</taxon>
        <taxon>Campylobacterota</taxon>
        <taxon>Epsilonproteobacteria</taxon>
        <taxon>Campylobacterales</taxon>
        <taxon>Helicobacteraceae</taxon>
        <taxon>Helicobacter</taxon>
    </lineage>
</organism>
<evidence type="ECO:0000256" key="5">
    <source>
        <dbReference type="PROSITE-ProRule" id="PRU01024"/>
    </source>
</evidence>
<feature type="active site" evidence="6">
    <location>
        <position position="357"/>
    </location>
</feature>
<dbReference type="GO" id="GO:0019843">
    <property type="term" value="F:rRNA binding"/>
    <property type="evidence" value="ECO:0007669"/>
    <property type="project" value="TreeGrafter"/>
</dbReference>
<dbReference type="GO" id="GO:0032259">
    <property type="term" value="P:methylation"/>
    <property type="evidence" value="ECO:0007669"/>
    <property type="project" value="UniProtKB-KW"/>
</dbReference>
<evidence type="ECO:0000313" key="8">
    <source>
        <dbReference type="Proteomes" id="UP000256514"/>
    </source>
</evidence>
<keyword evidence="8" id="KW-1185">Reference proteome</keyword>
<dbReference type="InterPro" id="IPR030390">
    <property type="entry name" value="MeTrfase_TrmA_AS"/>
</dbReference>
<dbReference type="Pfam" id="PF05958">
    <property type="entry name" value="tRNA_U5-meth_tr"/>
    <property type="match status" value="1"/>
</dbReference>
<feature type="binding site" evidence="5">
    <location>
        <position position="271"/>
    </location>
    <ligand>
        <name>S-adenosyl-L-methionine</name>
        <dbReference type="ChEBI" id="CHEBI:59789"/>
    </ligand>
</feature>